<feature type="domain" description="Neurotransmitter-gated ion-channel ligand-binding" evidence="17">
    <location>
        <begin position="34"/>
        <end position="242"/>
    </location>
</feature>
<evidence type="ECO:0000256" key="13">
    <source>
        <dbReference type="ARBA" id="ARBA00023303"/>
    </source>
</evidence>
<dbReference type="AlphaFoldDB" id="A0A915MEF9"/>
<keyword evidence="8 15" id="KW-1133">Transmembrane helix</keyword>
<dbReference type="InterPro" id="IPR029020">
    <property type="entry name" value="Ammonium/urea_transptr"/>
</dbReference>
<dbReference type="SUPFAM" id="SSF111352">
    <property type="entry name" value="Ammonium transporter"/>
    <property type="match status" value="1"/>
</dbReference>
<feature type="transmembrane region" description="Helical" evidence="15">
    <location>
        <begin position="637"/>
        <end position="658"/>
    </location>
</feature>
<dbReference type="PANTHER" id="PTHR11730">
    <property type="entry name" value="AMMONIUM TRANSPORTER"/>
    <property type="match status" value="1"/>
</dbReference>
<dbReference type="CDD" id="cd19049">
    <property type="entry name" value="LGIC_TM_anion"/>
    <property type="match status" value="1"/>
</dbReference>
<dbReference type="Pfam" id="PF02931">
    <property type="entry name" value="Neur_chan_LBD"/>
    <property type="match status" value="1"/>
</dbReference>
<dbReference type="InterPro" id="IPR036734">
    <property type="entry name" value="Neur_chan_lig-bd_sf"/>
</dbReference>
<protein>
    <submittedName>
        <fullName evidence="20">Ammonium transporter</fullName>
    </submittedName>
</protein>
<feature type="transmembrane region" description="Helical" evidence="15">
    <location>
        <begin position="274"/>
        <end position="290"/>
    </location>
</feature>
<dbReference type="PROSITE" id="PS00236">
    <property type="entry name" value="NEUROTR_ION_CHANNEL"/>
    <property type="match status" value="1"/>
</dbReference>
<dbReference type="Gene3D" id="1.20.58.390">
    <property type="entry name" value="Neurotransmitter-gated ion-channel transmembrane domain"/>
    <property type="match status" value="1"/>
</dbReference>
<evidence type="ECO:0000256" key="15">
    <source>
        <dbReference type="RuleBase" id="RU000687"/>
    </source>
</evidence>
<feature type="transmembrane region" description="Helical" evidence="15">
    <location>
        <begin position="310"/>
        <end position="332"/>
    </location>
</feature>
<dbReference type="GO" id="GO:0005886">
    <property type="term" value="C:plasma membrane"/>
    <property type="evidence" value="ECO:0007669"/>
    <property type="project" value="UniProtKB-SubCell"/>
</dbReference>
<dbReference type="GO" id="GO:0004888">
    <property type="term" value="F:transmembrane signaling receptor activity"/>
    <property type="evidence" value="ECO:0007669"/>
    <property type="project" value="InterPro"/>
</dbReference>
<dbReference type="PRINTS" id="PR00252">
    <property type="entry name" value="NRIONCHANNEL"/>
</dbReference>
<dbReference type="InterPro" id="IPR006202">
    <property type="entry name" value="Neur_chan_lig-bd"/>
</dbReference>
<accession>A0A915MEF9</accession>
<dbReference type="InterPro" id="IPR006201">
    <property type="entry name" value="Neur_channel"/>
</dbReference>
<comment type="similarity">
    <text evidence="14 15">Belongs to the ligand-gated ion channel (TC 1.A.9) family.</text>
</comment>
<dbReference type="GO" id="GO:0008519">
    <property type="term" value="F:ammonium channel activity"/>
    <property type="evidence" value="ECO:0007669"/>
    <property type="project" value="InterPro"/>
</dbReference>
<evidence type="ECO:0000256" key="5">
    <source>
        <dbReference type="ARBA" id="ARBA00022475"/>
    </source>
</evidence>
<feature type="transmembrane region" description="Helical" evidence="15">
    <location>
        <begin position="558"/>
        <end position="583"/>
    </location>
</feature>
<keyword evidence="11" id="KW-0924">Ammonia transport</keyword>
<dbReference type="Gene3D" id="1.10.3430.10">
    <property type="entry name" value="Ammonium transporter AmtB like domains"/>
    <property type="match status" value="1"/>
</dbReference>
<evidence type="ECO:0000259" key="18">
    <source>
        <dbReference type="Pfam" id="PF02932"/>
    </source>
</evidence>
<evidence type="ECO:0000256" key="6">
    <source>
        <dbReference type="ARBA" id="ARBA00022692"/>
    </source>
</evidence>
<name>A0A915MEF9_MELJA</name>
<dbReference type="Gene3D" id="2.70.170.10">
    <property type="entry name" value="Neurotransmitter-gated ion-channel ligand-binding domain"/>
    <property type="match status" value="1"/>
</dbReference>
<dbReference type="GO" id="GO:0097272">
    <property type="term" value="P:ammonium homeostasis"/>
    <property type="evidence" value="ECO:0007669"/>
    <property type="project" value="TreeGrafter"/>
</dbReference>
<evidence type="ECO:0000313" key="19">
    <source>
        <dbReference type="Proteomes" id="UP000887561"/>
    </source>
</evidence>
<dbReference type="FunFam" id="2.70.170.10:FF:000035">
    <property type="entry name" value="Ligand-Gated ion Channel"/>
    <property type="match status" value="1"/>
</dbReference>
<dbReference type="Pfam" id="PF02932">
    <property type="entry name" value="Neur_chan_memb"/>
    <property type="match status" value="1"/>
</dbReference>
<evidence type="ECO:0000313" key="20">
    <source>
        <dbReference type="WBParaSite" id="scaffold34991_cov182.g22104"/>
    </source>
</evidence>
<feature type="domain" description="Ammonium transporter AmtB-like" evidence="16">
    <location>
        <begin position="457"/>
        <end position="821"/>
    </location>
</feature>
<proteinExistence type="inferred from homology"/>
<feature type="transmembrane region" description="Helical" evidence="15">
    <location>
        <begin position="518"/>
        <end position="538"/>
    </location>
</feature>
<reference evidence="20" key="1">
    <citation type="submission" date="2022-11" db="UniProtKB">
        <authorList>
            <consortium name="WormBaseParasite"/>
        </authorList>
    </citation>
    <scope>IDENTIFICATION</scope>
</reference>
<dbReference type="SUPFAM" id="SSF63712">
    <property type="entry name" value="Nicotinic receptor ligand binding domain-like"/>
    <property type="match status" value="1"/>
</dbReference>
<dbReference type="Proteomes" id="UP000887561">
    <property type="component" value="Unplaced"/>
</dbReference>
<keyword evidence="10 15" id="KW-0472">Membrane</keyword>
<sequence>MSPPWQLLIILVLADYSHRKAFAKRRKCPGSLSEDKIIAELFRNYTKKLPESDEQDESVHVQIEMHVQDMGSLNEITADFEIDILFTQLWHDPSLSFLNLSSQCVRNITMESRYLKDIWTPNTCIINAKKTSVHASPTDNIMFILYENGTVWINHRLSVKAPCNLDLRTFPFDTQNCVLLFESYSHNSEEVTLHWMAKPITLMKQITLPDFDMIQFNPTGRTLLYPNGRWSQLEVGFTFKRRYGRRFSFYNFIVKCLFFQIVSWVGFCMEPKALPARTTVGVSSLLALTLQFGNIHKNLPRVSYVKAMDVWMLSCISFVFGTMIELAIVCYITRCQNSKKAKAKAITRRASMAPPPELVRFDAPASQCSSVRLHALPMRNGSVALQRRVSNCSSLGPLLFNRRKKWCSTKNKGNGECAGGIDGTTKLIKEEEQRPLKLILPRSEATRDLRRVSNAKIGWALAYGPNANEALSGLFGWSQFLGFGLDNFSRFFFQYVFAARASTIISGAVAERAEFTTFLAYSLFVPAIVYPILTHWGWSDQGWLARGIRVDSTNYHTTYMDFAGAGVVHLCGGVISLVAAWMIGPRAGRFSPNGHATRIEGHSVPLASLGGFILMLGFLAFNGGSAVDIARPGSGQLVAKAMVITLICGAFAAIVVLIEHKLWHDKWTVLLTMNGCLTGMISSCAGCNQMEMWGTVITGMGGGLFYIGFSKLLLKLRIDDPLDAFAVHAGGGLWGLISVCIVSNQPGRGLIYALFSWSLTTILHALVQFGWQLLAAIVIILWSGLLVIPLFGFLKLVHKFRVPADIERKGIDIWKHGEDAYPLVAYGHGWEEMEGNIEQMINQHEVEKKLKDRMQQHPSTNSSTSPRYVATIWHDPDKYGTLNRRKQNADNGQNNGVTTIL</sequence>
<dbReference type="PRINTS" id="PR00253">
    <property type="entry name" value="GABAARECEPTR"/>
</dbReference>
<evidence type="ECO:0000259" key="17">
    <source>
        <dbReference type="Pfam" id="PF02931"/>
    </source>
</evidence>
<feature type="transmembrane region" description="Helical" evidence="15">
    <location>
        <begin position="692"/>
        <end position="713"/>
    </location>
</feature>
<dbReference type="InterPro" id="IPR038050">
    <property type="entry name" value="Neuro_actylchol_rec"/>
</dbReference>
<evidence type="ECO:0000256" key="7">
    <source>
        <dbReference type="ARBA" id="ARBA00022729"/>
    </source>
</evidence>
<evidence type="ECO:0000256" key="3">
    <source>
        <dbReference type="ARBA" id="ARBA00005887"/>
    </source>
</evidence>
<evidence type="ECO:0000256" key="9">
    <source>
        <dbReference type="ARBA" id="ARBA00023065"/>
    </source>
</evidence>
<feature type="transmembrane region" description="Helical" evidence="15">
    <location>
        <begin position="749"/>
        <end position="767"/>
    </location>
</feature>
<keyword evidence="19" id="KW-1185">Reference proteome</keyword>
<evidence type="ECO:0000256" key="14">
    <source>
        <dbReference type="ARBA" id="ARBA00061606"/>
    </source>
</evidence>
<dbReference type="InterPro" id="IPR018000">
    <property type="entry name" value="Neurotransmitter_ion_chnl_CS"/>
</dbReference>
<dbReference type="GO" id="GO:0005230">
    <property type="term" value="F:extracellular ligand-gated monoatomic ion channel activity"/>
    <property type="evidence" value="ECO:0007669"/>
    <property type="project" value="InterPro"/>
</dbReference>
<feature type="transmembrane region" description="Helical" evidence="15">
    <location>
        <begin position="247"/>
        <end position="267"/>
    </location>
</feature>
<dbReference type="WBParaSite" id="scaffold34991_cov182.g22104">
    <property type="protein sequence ID" value="scaffold34991_cov182.g22104"/>
    <property type="gene ID" value="scaffold34991_cov182.g22104"/>
</dbReference>
<keyword evidence="12" id="KW-0325">Glycoprotein</keyword>
<evidence type="ECO:0000256" key="4">
    <source>
        <dbReference type="ARBA" id="ARBA00022448"/>
    </source>
</evidence>
<dbReference type="InterPro" id="IPR024041">
    <property type="entry name" value="NH4_transpt_AmtB-like_dom"/>
</dbReference>
<evidence type="ECO:0000259" key="16">
    <source>
        <dbReference type="Pfam" id="PF00909"/>
    </source>
</evidence>
<feature type="transmembrane region" description="Helical" evidence="15">
    <location>
        <begin position="773"/>
        <end position="794"/>
    </location>
</feature>
<evidence type="ECO:0000256" key="12">
    <source>
        <dbReference type="ARBA" id="ARBA00023180"/>
    </source>
</evidence>
<dbReference type="InterPro" id="IPR006029">
    <property type="entry name" value="Neurotrans-gated_channel_TM"/>
</dbReference>
<comment type="caution">
    <text evidence="15">Lacks conserved residue(s) required for the propagation of feature annotation.</text>
</comment>
<keyword evidence="4 15" id="KW-0813">Transport</keyword>
<comment type="similarity">
    <text evidence="3">Belongs to the ammonia transporter channel (TC 1.A.11.2) family.</text>
</comment>
<feature type="domain" description="Neurotransmitter-gated ion-channel transmembrane" evidence="18">
    <location>
        <begin position="254"/>
        <end position="392"/>
    </location>
</feature>
<dbReference type="InterPro" id="IPR036719">
    <property type="entry name" value="Neuro-gated_channel_TM_sf"/>
</dbReference>
<organism evidence="19 20">
    <name type="scientific">Meloidogyne javanica</name>
    <name type="common">Root-knot nematode worm</name>
    <dbReference type="NCBI Taxonomy" id="6303"/>
    <lineage>
        <taxon>Eukaryota</taxon>
        <taxon>Metazoa</taxon>
        <taxon>Ecdysozoa</taxon>
        <taxon>Nematoda</taxon>
        <taxon>Chromadorea</taxon>
        <taxon>Rhabditida</taxon>
        <taxon>Tylenchina</taxon>
        <taxon>Tylenchomorpha</taxon>
        <taxon>Tylenchoidea</taxon>
        <taxon>Meloidogynidae</taxon>
        <taxon>Meloidogyninae</taxon>
        <taxon>Meloidogyne</taxon>
        <taxon>Meloidogyne incognita group</taxon>
    </lineage>
</organism>
<comment type="subcellular location">
    <subcellularLocation>
        <location evidence="2">Cell membrane</location>
    </subcellularLocation>
    <subcellularLocation>
        <location evidence="1">Membrane</location>
        <topology evidence="1">Multi-pass membrane protein</topology>
    </subcellularLocation>
</comment>
<evidence type="ECO:0000256" key="8">
    <source>
        <dbReference type="ARBA" id="ARBA00022989"/>
    </source>
</evidence>
<dbReference type="InterPro" id="IPR006028">
    <property type="entry name" value="GABAA/Glycine_rcpt"/>
</dbReference>
<keyword evidence="7" id="KW-0732">Signal</keyword>
<dbReference type="Pfam" id="PF00909">
    <property type="entry name" value="Ammonium_transp"/>
    <property type="match status" value="1"/>
</dbReference>
<feature type="transmembrane region" description="Helical" evidence="15">
    <location>
        <begin position="725"/>
        <end position="742"/>
    </location>
</feature>
<dbReference type="CDD" id="cd18990">
    <property type="entry name" value="LGIC_ECD_GABAAR"/>
    <property type="match status" value="1"/>
</dbReference>
<feature type="transmembrane region" description="Helical" evidence="15">
    <location>
        <begin position="604"/>
        <end position="625"/>
    </location>
</feature>
<dbReference type="SUPFAM" id="SSF90112">
    <property type="entry name" value="Neurotransmitter-gated ion-channel transmembrane pore"/>
    <property type="match status" value="1"/>
</dbReference>
<keyword evidence="5" id="KW-1003">Cell membrane</keyword>
<evidence type="ECO:0000256" key="1">
    <source>
        <dbReference type="ARBA" id="ARBA00004141"/>
    </source>
</evidence>
<keyword evidence="6 15" id="KW-0812">Transmembrane</keyword>
<keyword evidence="9 15" id="KW-0406">Ion transport</keyword>
<evidence type="ECO:0000256" key="11">
    <source>
        <dbReference type="ARBA" id="ARBA00023177"/>
    </source>
</evidence>
<keyword evidence="13 15" id="KW-0407">Ion channel</keyword>
<evidence type="ECO:0000256" key="2">
    <source>
        <dbReference type="ARBA" id="ARBA00004236"/>
    </source>
</evidence>
<dbReference type="PANTHER" id="PTHR11730:SF6">
    <property type="entry name" value="AMMONIUM TRANSPORTER"/>
    <property type="match status" value="1"/>
</dbReference>
<evidence type="ECO:0000256" key="10">
    <source>
        <dbReference type="ARBA" id="ARBA00023136"/>
    </source>
</evidence>